<reference evidence="3 4" key="1">
    <citation type="journal article" date="2016" name="Nat. Commun.">
        <title>Thousands of microbial genomes shed light on interconnected biogeochemical processes in an aquifer system.</title>
        <authorList>
            <person name="Anantharaman K."/>
            <person name="Brown C.T."/>
            <person name="Hug L.A."/>
            <person name="Sharon I."/>
            <person name="Castelle C.J."/>
            <person name="Probst A.J."/>
            <person name="Thomas B.C."/>
            <person name="Singh A."/>
            <person name="Wilkins M.J."/>
            <person name="Karaoz U."/>
            <person name="Brodie E.L."/>
            <person name="Williams K.H."/>
            <person name="Hubbard S.S."/>
            <person name="Banfield J.F."/>
        </authorList>
    </citation>
    <scope>NUCLEOTIDE SEQUENCE [LARGE SCALE GENOMIC DNA]</scope>
</reference>
<name>A0A1F5BTX7_9BACT</name>
<evidence type="ECO:0000259" key="1">
    <source>
        <dbReference type="Pfam" id="PF13173"/>
    </source>
</evidence>
<dbReference type="Proteomes" id="UP000176650">
    <property type="component" value="Unassembled WGS sequence"/>
</dbReference>
<evidence type="ECO:0000313" key="4">
    <source>
        <dbReference type="Proteomes" id="UP000176650"/>
    </source>
</evidence>
<dbReference type="Pfam" id="PF13173">
    <property type="entry name" value="AAA_14"/>
    <property type="match status" value="1"/>
</dbReference>
<comment type="caution">
    <text evidence="3">The sequence shown here is derived from an EMBL/GenBank/DDBJ whole genome shotgun (WGS) entry which is preliminary data.</text>
</comment>
<accession>A0A1F5BTX7</accession>
<protein>
    <submittedName>
        <fullName evidence="3">ATPase</fullName>
    </submittedName>
</protein>
<feature type="domain" description="DUF4143" evidence="2">
    <location>
        <begin position="212"/>
        <end position="367"/>
    </location>
</feature>
<dbReference type="AlphaFoldDB" id="A0A1F5BTX7"/>
<dbReference type="Pfam" id="PF13635">
    <property type="entry name" value="DUF4143"/>
    <property type="match status" value="1"/>
</dbReference>
<dbReference type="InterPro" id="IPR041682">
    <property type="entry name" value="AAA_14"/>
</dbReference>
<dbReference type="EMBL" id="MEYS01000002">
    <property type="protein sequence ID" value="OGD34026.1"/>
    <property type="molecule type" value="Genomic_DNA"/>
</dbReference>
<dbReference type="STRING" id="1797298.A2988_00895"/>
<evidence type="ECO:0000259" key="2">
    <source>
        <dbReference type="Pfam" id="PF13635"/>
    </source>
</evidence>
<feature type="domain" description="AAA" evidence="1">
    <location>
        <begin position="22"/>
        <end position="150"/>
    </location>
</feature>
<organism evidence="3 4">
    <name type="scientific">Candidatus Azambacteria bacterium RIFCSPLOWO2_01_FULL_46_25</name>
    <dbReference type="NCBI Taxonomy" id="1797298"/>
    <lineage>
        <taxon>Bacteria</taxon>
        <taxon>Candidatus Azamiibacteriota</taxon>
    </lineage>
</organism>
<dbReference type="PANTHER" id="PTHR43566:SF1">
    <property type="entry name" value="AAA+ ATPASE DOMAIN-CONTAINING PROTEIN"/>
    <property type="match status" value="1"/>
</dbReference>
<dbReference type="SUPFAM" id="SSF52540">
    <property type="entry name" value="P-loop containing nucleoside triphosphate hydrolases"/>
    <property type="match status" value="1"/>
</dbReference>
<sequence length="424" mass="49096">MDIDKFIKRDIFQDLKDHASKKEITLIVGPRQAGKTTLMSKLKEFLDSSGEKTLFLNLDFENDKKYFLSQDTFIDKLNLEFGTRKGYVFIDEIQRKDNAGLFLKGIYDRNLPYKLIASGSGSLELKEKIHESLAGRKMVFEVGPVSFAEFIHFKTEYAYEHKARDFFRIEKETVEKFLKEYMNFGGYPRVVVQSTSSDKARVIDEIYRSYLERDAVYLLKVEKIEAFSSLVKLLASQTGNIVNYSEISNTLGISSQTVKNYLWYLEKTFIVRKVSPYFRNVRKEITKSPTVYFYDPGLRNYALGLFGRLEAPDSLGFAFQGIVFNILFARCFFSNAKIHFWRTLDKAEVDFVYSQGDTLIPIEVKYADFKKPVIEKSLRSFIDKYSPKTALVVTKSFQAHVDCQGTKIVFLPFWEFITDASLLP</sequence>
<dbReference type="Gene3D" id="3.40.50.300">
    <property type="entry name" value="P-loop containing nucleotide triphosphate hydrolases"/>
    <property type="match status" value="1"/>
</dbReference>
<dbReference type="PANTHER" id="PTHR43566">
    <property type="entry name" value="CONSERVED PROTEIN"/>
    <property type="match status" value="1"/>
</dbReference>
<gene>
    <name evidence="3" type="ORF">A2988_00895</name>
</gene>
<evidence type="ECO:0000313" key="3">
    <source>
        <dbReference type="EMBL" id="OGD34026.1"/>
    </source>
</evidence>
<dbReference type="InterPro" id="IPR027417">
    <property type="entry name" value="P-loop_NTPase"/>
</dbReference>
<proteinExistence type="predicted"/>
<dbReference type="InterPro" id="IPR025420">
    <property type="entry name" value="DUF4143"/>
</dbReference>